<dbReference type="RefSeq" id="WP_103240725.1">
    <property type="nucleotide sequence ID" value="NZ_JANJZD010000018.1"/>
</dbReference>
<gene>
    <name evidence="1" type="ORF">AMURIS_03450</name>
</gene>
<dbReference type="GO" id="GO:0000287">
    <property type="term" value="F:magnesium ion binding"/>
    <property type="evidence" value="ECO:0007669"/>
    <property type="project" value="TreeGrafter"/>
</dbReference>
<dbReference type="InterPro" id="IPR023214">
    <property type="entry name" value="HAD_sf"/>
</dbReference>
<dbReference type="InterPro" id="IPR036412">
    <property type="entry name" value="HAD-like_sf"/>
</dbReference>
<dbReference type="PANTHER" id="PTHR10000:SF8">
    <property type="entry name" value="HAD SUPERFAMILY HYDROLASE-LIKE, TYPE 3"/>
    <property type="match status" value="1"/>
</dbReference>
<dbReference type="GO" id="GO:0016791">
    <property type="term" value="F:phosphatase activity"/>
    <property type="evidence" value="ECO:0007669"/>
    <property type="project" value="TreeGrafter"/>
</dbReference>
<dbReference type="OrthoDB" id="9810101at2"/>
<name>A0A2K4ZJS4_9FIRM</name>
<dbReference type="GO" id="GO:0005829">
    <property type="term" value="C:cytosol"/>
    <property type="evidence" value="ECO:0007669"/>
    <property type="project" value="TreeGrafter"/>
</dbReference>
<organism evidence="1 2">
    <name type="scientific">Acetatifactor muris</name>
    <dbReference type="NCBI Taxonomy" id="879566"/>
    <lineage>
        <taxon>Bacteria</taxon>
        <taxon>Bacillati</taxon>
        <taxon>Bacillota</taxon>
        <taxon>Clostridia</taxon>
        <taxon>Lachnospirales</taxon>
        <taxon>Lachnospiraceae</taxon>
        <taxon>Acetatifactor</taxon>
    </lineage>
</organism>
<reference evidence="1 2" key="1">
    <citation type="submission" date="2018-01" db="EMBL/GenBank/DDBJ databases">
        <authorList>
            <person name="Gaut B.S."/>
            <person name="Morton B.R."/>
            <person name="Clegg M.T."/>
            <person name="Duvall M.R."/>
        </authorList>
    </citation>
    <scope>NUCLEOTIDE SEQUENCE [LARGE SCALE GENOMIC DNA]</scope>
    <source>
        <strain evidence="1">GP69</strain>
    </source>
</reference>
<dbReference type="Pfam" id="PF08282">
    <property type="entry name" value="Hydrolase_3"/>
    <property type="match status" value="1"/>
</dbReference>
<dbReference type="EC" id="3.1.3.-" evidence="1"/>
<dbReference type="Gene3D" id="3.30.1240.10">
    <property type="match status" value="1"/>
</dbReference>
<dbReference type="NCBIfam" id="TIGR01484">
    <property type="entry name" value="HAD-SF-IIB"/>
    <property type="match status" value="1"/>
</dbReference>
<dbReference type="PANTHER" id="PTHR10000">
    <property type="entry name" value="PHOSPHOSERINE PHOSPHATASE"/>
    <property type="match status" value="1"/>
</dbReference>
<protein>
    <submittedName>
        <fullName evidence="1">Phosphatase</fullName>
        <ecNumber evidence="1">3.1.3.-</ecNumber>
    </submittedName>
</protein>
<dbReference type="Proteomes" id="UP000236311">
    <property type="component" value="Unassembled WGS sequence"/>
</dbReference>
<evidence type="ECO:0000313" key="1">
    <source>
        <dbReference type="EMBL" id="SOY30719.1"/>
    </source>
</evidence>
<sequence length="280" mass="31754">MRTLYVTDLDGTLLNTKDRINPESLRMINELTGRGMLFTYATARSLASASVVAEGLRLTLPVIVYNGAFIMEPCTGEILSSLFFSEEEAAFARENIEKAQATPLVYSFLENVEKVSWNTRRENGGIERYLSLRKGDRRLRPLDGPEGLYDGKIFYYTCIGEKEELMPLYETMSRDGRFRCTVQQELYRPEYFCEIMPCGATKAEAIKKLKKMCNCDKVVSFGDAINDLPMFELSDECYAVENAVPELKEAATAVLDSNERDGVAKWLWENCHLRSGGNEF</sequence>
<dbReference type="AlphaFoldDB" id="A0A2K4ZJS4"/>
<evidence type="ECO:0000313" key="2">
    <source>
        <dbReference type="Proteomes" id="UP000236311"/>
    </source>
</evidence>
<dbReference type="EMBL" id="OFSM01000018">
    <property type="protein sequence ID" value="SOY30719.1"/>
    <property type="molecule type" value="Genomic_DNA"/>
</dbReference>
<keyword evidence="2" id="KW-1185">Reference proteome</keyword>
<keyword evidence="1" id="KW-0378">Hydrolase</keyword>
<proteinExistence type="predicted"/>
<accession>A0A2K4ZJS4</accession>
<dbReference type="InterPro" id="IPR006379">
    <property type="entry name" value="HAD-SF_hydro_IIB"/>
</dbReference>
<dbReference type="SUPFAM" id="SSF56784">
    <property type="entry name" value="HAD-like"/>
    <property type="match status" value="1"/>
</dbReference>
<dbReference type="Gene3D" id="3.40.50.1000">
    <property type="entry name" value="HAD superfamily/HAD-like"/>
    <property type="match status" value="1"/>
</dbReference>